<proteinExistence type="predicted"/>
<sequence>MATQAPSANTMATSTVAAPGGGDDGKKPPSDRLPAPGTLPWKRKKKKAKKSKAKDTKDNEVERDHSNKRSREQDPSSPTTEDGAAKQPGLDLITASNHDGQVNRHGFDIYESSWPRYTAWINNISGLQNMDMAYVALRDHVLRRRGNLDCFSIEVVPRSANEGRRIANMAEEYERRDLLPPPAGTSPPRAGNISADMSTGEDLDVGGDYDGSREGRPSGSNLSQVSGNRDGIDHDGDDGGNRVEMRQREGQRGRRRTDGRSRRGPDALRADRSSGSGRRSRIPRALRRRNLAGQRNNAEDDDLDMSDYWATTTFPGDNGEVQYEPRNH</sequence>
<name>A0ABR1WCI5_9PEZI</name>
<protein>
    <submittedName>
        <fullName evidence="2">Uncharacterized protein</fullName>
    </submittedName>
</protein>
<gene>
    <name evidence="2" type="ORF">PG996_000004</name>
</gene>
<comment type="caution">
    <text evidence="2">The sequence shown here is derived from an EMBL/GenBank/DDBJ whole genome shotgun (WGS) entry which is preliminary data.</text>
</comment>
<feature type="compositionally biased region" description="Basic and acidic residues" evidence="1">
    <location>
        <begin position="230"/>
        <end position="272"/>
    </location>
</feature>
<feature type="region of interest" description="Disordered" evidence="1">
    <location>
        <begin position="1"/>
        <end position="86"/>
    </location>
</feature>
<evidence type="ECO:0000256" key="1">
    <source>
        <dbReference type="SAM" id="MobiDB-lite"/>
    </source>
</evidence>
<feature type="compositionally biased region" description="Basic and acidic residues" evidence="1">
    <location>
        <begin position="53"/>
        <end position="74"/>
    </location>
</feature>
<reference evidence="2 3" key="1">
    <citation type="submission" date="2023-01" db="EMBL/GenBank/DDBJ databases">
        <title>Analysis of 21 Apiospora genomes using comparative genomics revels a genus with tremendous synthesis potential of carbohydrate active enzymes and secondary metabolites.</title>
        <authorList>
            <person name="Sorensen T."/>
        </authorList>
    </citation>
    <scope>NUCLEOTIDE SEQUENCE [LARGE SCALE GENOMIC DNA]</scope>
    <source>
        <strain evidence="2 3">CBS 83171</strain>
    </source>
</reference>
<organism evidence="2 3">
    <name type="scientific">Apiospora saccharicola</name>
    <dbReference type="NCBI Taxonomy" id="335842"/>
    <lineage>
        <taxon>Eukaryota</taxon>
        <taxon>Fungi</taxon>
        <taxon>Dikarya</taxon>
        <taxon>Ascomycota</taxon>
        <taxon>Pezizomycotina</taxon>
        <taxon>Sordariomycetes</taxon>
        <taxon>Xylariomycetidae</taxon>
        <taxon>Amphisphaeriales</taxon>
        <taxon>Apiosporaceae</taxon>
        <taxon>Apiospora</taxon>
    </lineage>
</organism>
<feature type="region of interest" description="Disordered" evidence="1">
    <location>
        <begin position="172"/>
        <end position="328"/>
    </location>
</feature>
<accession>A0ABR1WCI5</accession>
<evidence type="ECO:0000313" key="3">
    <source>
        <dbReference type="Proteomes" id="UP001446871"/>
    </source>
</evidence>
<dbReference type="EMBL" id="JAQQWM010000001">
    <property type="protein sequence ID" value="KAK8081223.1"/>
    <property type="molecule type" value="Genomic_DNA"/>
</dbReference>
<feature type="compositionally biased region" description="Basic residues" evidence="1">
    <location>
        <begin position="278"/>
        <end position="290"/>
    </location>
</feature>
<keyword evidence="3" id="KW-1185">Reference proteome</keyword>
<feature type="compositionally biased region" description="Polar residues" evidence="1">
    <location>
        <begin position="1"/>
        <end position="16"/>
    </location>
</feature>
<evidence type="ECO:0000313" key="2">
    <source>
        <dbReference type="EMBL" id="KAK8081223.1"/>
    </source>
</evidence>
<feature type="compositionally biased region" description="Basic residues" evidence="1">
    <location>
        <begin position="41"/>
        <end position="52"/>
    </location>
</feature>
<dbReference type="Proteomes" id="UP001446871">
    <property type="component" value="Unassembled WGS sequence"/>
</dbReference>